<gene>
    <name evidence="3" type="ORF">EPK99_07540</name>
</gene>
<dbReference type="OrthoDB" id="9816088at2"/>
<evidence type="ECO:0000256" key="1">
    <source>
        <dbReference type="SAM" id="MobiDB-lite"/>
    </source>
</evidence>
<evidence type="ECO:0000313" key="3">
    <source>
        <dbReference type="EMBL" id="RWX78459.1"/>
    </source>
</evidence>
<accession>A0A444LHJ5</accession>
<dbReference type="Proteomes" id="UP000287687">
    <property type="component" value="Unassembled WGS sequence"/>
</dbReference>
<evidence type="ECO:0000259" key="2">
    <source>
        <dbReference type="Pfam" id="PF10908"/>
    </source>
</evidence>
<feature type="compositionally biased region" description="Polar residues" evidence="1">
    <location>
        <begin position="1"/>
        <end position="11"/>
    </location>
</feature>
<comment type="caution">
    <text evidence="3">The sequence shown here is derived from an EMBL/GenBank/DDBJ whole genome shotgun (WGS) entry which is preliminary data.</text>
</comment>
<name>A0A444LHJ5_9HYPH</name>
<protein>
    <submittedName>
        <fullName evidence="3">DUF2778 domain-containing protein</fullName>
    </submittedName>
</protein>
<evidence type="ECO:0000313" key="4">
    <source>
        <dbReference type="Proteomes" id="UP000287687"/>
    </source>
</evidence>
<proteinExistence type="predicted"/>
<reference evidence="3 4" key="1">
    <citation type="submission" date="2019-01" db="EMBL/GenBank/DDBJ databases">
        <title>The draft genome of Rhizobium sp. 24NR.</title>
        <authorList>
            <person name="Liu L."/>
            <person name="Liang L."/>
            <person name="Shi S."/>
            <person name="Xu L."/>
            <person name="Wang X."/>
            <person name="Li L."/>
            <person name="Zhang X."/>
        </authorList>
    </citation>
    <scope>NUCLEOTIDE SEQUENCE [LARGE SCALE GENOMIC DNA]</scope>
    <source>
        <strain evidence="3 4">24NR</strain>
    </source>
</reference>
<organism evidence="3 4">
    <name type="scientific">Neorhizobium lilium</name>
    <dbReference type="NCBI Taxonomy" id="2503024"/>
    <lineage>
        <taxon>Bacteria</taxon>
        <taxon>Pseudomonadati</taxon>
        <taxon>Pseudomonadota</taxon>
        <taxon>Alphaproteobacteria</taxon>
        <taxon>Hyphomicrobiales</taxon>
        <taxon>Rhizobiaceae</taxon>
        <taxon>Rhizobium/Agrobacterium group</taxon>
        <taxon>Neorhizobium</taxon>
    </lineage>
</organism>
<feature type="domain" description="Tlde1" evidence="2">
    <location>
        <begin position="344"/>
        <end position="447"/>
    </location>
</feature>
<dbReference type="InterPro" id="IPR021225">
    <property type="entry name" value="Tlde1_dom"/>
</dbReference>
<dbReference type="EMBL" id="SBIP01000002">
    <property type="protein sequence ID" value="RWX78459.1"/>
    <property type="molecule type" value="Genomic_DNA"/>
</dbReference>
<feature type="region of interest" description="Disordered" evidence="1">
    <location>
        <begin position="1"/>
        <end position="23"/>
    </location>
</feature>
<dbReference type="AlphaFoldDB" id="A0A444LHJ5"/>
<dbReference type="RefSeq" id="WP_128442437.1">
    <property type="nucleotide sequence ID" value="NZ_SBIP01000002.1"/>
</dbReference>
<sequence>MARSSVASAKVNQARKASPRRKKSRSLLANVTLGVGLAAATLIGASMVTMATAVKSASNVKFETALVPAKFSAAPMVASADRSLDISKFSRLPGSTPANPKSKRLEGADVAAFAARRPDESSLRDAVHVAMAKASRHSQAEEQFAALEKSRPEASAIKAVLGTAMASLVVVAPRGDSPIPDMIQDAQSTTKVAELNQMKPVEMASIEQTAFEEDDADTDDSMSIVEESVPVPSSAPEQMQAAIPDYSLPKAGPLPVIRPSSGMDVKPAKPNALAAIAAVAPQKPEKDDAEKPTVLAFARPDNPMREDSGRVSPTVPAPNWPGIGTKVAVYDITGGVVYMPNGNKLEAHSGIGKMRDNPSFTHVTMRGPTPPGTYKLSMRESLFHGVAALRLTPVDGKAPQGRTGILAHSFLLRVRGDSHGCVAFAEYDRFLKAFQRGEVTHMVIVPKYDGKRPGRGTNGGFLAKLFGGKDA</sequence>
<dbReference type="Pfam" id="PF10908">
    <property type="entry name" value="Tlde1_dom"/>
    <property type="match status" value="1"/>
</dbReference>
<keyword evidence="4" id="KW-1185">Reference proteome</keyword>